<dbReference type="GO" id="GO:0005506">
    <property type="term" value="F:iron ion binding"/>
    <property type="evidence" value="ECO:0007669"/>
    <property type="project" value="TreeGrafter"/>
</dbReference>
<dbReference type="SUPFAM" id="SSF159127">
    <property type="entry name" value="HupF/HypC-like"/>
    <property type="match status" value="1"/>
</dbReference>
<dbReference type="PATRIC" id="fig|1121451.3.peg.2574"/>
<dbReference type="Pfam" id="PF01455">
    <property type="entry name" value="HupF_HypC"/>
    <property type="match status" value="1"/>
</dbReference>
<dbReference type="GO" id="GO:0051604">
    <property type="term" value="P:protein maturation"/>
    <property type="evidence" value="ECO:0007669"/>
    <property type="project" value="TreeGrafter"/>
</dbReference>
<dbReference type="Gene3D" id="2.30.30.140">
    <property type="match status" value="1"/>
</dbReference>
<dbReference type="eggNOG" id="COG0298">
    <property type="taxonomic scope" value="Bacteria"/>
</dbReference>
<dbReference type="NCBIfam" id="TIGR00074">
    <property type="entry name" value="hypC_hupF"/>
    <property type="match status" value="1"/>
</dbReference>
<dbReference type="KEGG" id="dhy:DESAM_22351"/>
<dbReference type="Proteomes" id="UP000010808">
    <property type="component" value="Chromosome"/>
</dbReference>
<dbReference type="PRINTS" id="PR00445">
    <property type="entry name" value="HUPFHYPC"/>
</dbReference>
<dbReference type="EMBL" id="FO203522">
    <property type="protein sequence ID" value="CCO24618.1"/>
    <property type="molecule type" value="Genomic_DNA"/>
</dbReference>
<evidence type="ECO:0000313" key="2">
    <source>
        <dbReference type="EMBL" id="CCO24618.1"/>
    </source>
</evidence>
<dbReference type="OrthoDB" id="9806017at2"/>
<proteinExistence type="inferred from homology"/>
<protein>
    <submittedName>
        <fullName evidence="2">Hydrogenase expression/formation protein hypC</fullName>
    </submittedName>
</protein>
<dbReference type="InterPro" id="IPR001109">
    <property type="entry name" value="Hydrogenase_HupF/HypC"/>
</dbReference>
<reference evidence="2 3" key="1">
    <citation type="submission" date="2012-10" db="EMBL/GenBank/DDBJ databases">
        <authorList>
            <person name="Genoscope - CEA"/>
        </authorList>
    </citation>
    <scope>NUCLEOTIDE SEQUENCE [LARGE SCALE GENOMIC DNA]</scope>
    <source>
        <strain evidence="3">AM13 / DSM 14728</strain>
    </source>
</reference>
<dbReference type="PANTHER" id="PTHR35177">
    <property type="entry name" value="HYDROGENASE MATURATION FACTOR HYBG"/>
    <property type="match status" value="1"/>
</dbReference>
<gene>
    <name evidence="2" type="primary">hypC</name>
    <name evidence="2" type="ORF">DESAM_22351</name>
</gene>
<dbReference type="HOGENOM" id="CLU_159381_2_2_7"/>
<dbReference type="AlphaFoldDB" id="L0RCV7"/>
<evidence type="ECO:0000313" key="3">
    <source>
        <dbReference type="Proteomes" id="UP000010808"/>
    </source>
</evidence>
<name>L0RCV7_9BACT</name>
<accession>L0RCV7</accession>
<keyword evidence="3" id="KW-1185">Reference proteome</keyword>
<organism evidence="2 3">
    <name type="scientific">Maridesulfovibrio hydrothermalis AM13 = DSM 14728</name>
    <dbReference type="NCBI Taxonomy" id="1121451"/>
    <lineage>
        <taxon>Bacteria</taxon>
        <taxon>Pseudomonadati</taxon>
        <taxon>Thermodesulfobacteriota</taxon>
        <taxon>Desulfovibrionia</taxon>
        <taxon>Desulfovibrionales</taxon>
        <taxon>Desulfovibrionaceae</taxon>
        <taxon>Maridesulfovibrio</taxon>
    </lineage>
</organism>
<dbReference type="GO" id="GO:1902670">
    <property type="term" value="F:carbon dioxide binding"/>
    <property type="evidence" value="ECO:0007669"/>
    <property type="project" value="TreeGrafter"/>
</dbReference>
<sequence length="85" mass="9455">MCLAIPVEIESIKDQVARCRVGEGETFLDASLMLMDGEVEVGDYLIVHAGFALRKLDPKEAEETLKILRDMIEITDGLAPEQCNF</sequence>
<comment type="similarity">
    <text evidence="1">Belongs to the HupF/HypC family.</text>
</comment>
<dbReference type="STRING" id="1121451.DESAM_22351"/>
<dbReference type="PANTHER" id="PTHR35177:SF2">
    <property type="entry name" value="HYDROGENASE MATURATION FACTOR HYBG"/>
    <property type="match status" value="1"/>
</dbReference>
<dbReference type="RefSeq" id="WP_015337218.1">
    <property type="nucleotide sequence ID" value="NC_020055.1"/>
</dbReference>
<evidence type="ECO:0000256" key="1">
    <source>
        <dbReference type="ARBA" id="ARBA00006018"/>
    </source>
</evidence>